<evidence type="ECO:0000256" key="3">
    <source>
        <dbReference type="ARBA" id="ARBA00012438"/>
    </source>
</evidence>
<gene>
    <name evidence="11" type="ORF">HMPREF9628_01330</name>
    <name evidence="10" type="ORF">HMPREF9629_00013</name>
</gene>
<evidence type="ECO:0000256" key="7">
    <source>
        <dbReference type="ARBA" id="ARBA00023012"/>
    </source>
</evidence>
<evidence type="ECO:0000256" key="2">
    <source>
        <dbReference type="ARBA" id="ARBA00004370"/>
    </source>
</evidence>
<comment type="subcellular location">
    <subcellularLocation>
        <location evidence="2">Membrane</location>
    </subcellularLocation>
</comment>
<dbReference type="HOGENOM" id="CLU_000445_89_6_9"/>
<dbReference type="InterPro" id="IPR003661">
    <property type="entry name" value="HisK_dim/P_dom"/>
</dbReference>
<evidence type="ECO:0000313" key="11">
    <source>
        <dbReference type="EMBL" id="EHL19641.1"/>
    </source>
</evidence>
<evidence type="ECO:0000256" key="4">
    <source>
        <dbReference type="ARBA" id="ARBA00022553"/>
    </source>
</evidence>
<organism evidence="11 12">
    <name type="scientific">Peptoanaerobacter stomatis</name>
    <dbReference type="NCBI Taxonomy" id="796937"/>
    <lineage>
        <taxon>Bacteria</taxon>
        <taxon>Bacillati</taxon>
        <taxon>Bacillota</taxon>
        <taxon>Clostridia</taxon>
        <taxon>Peptostreptococcales</taxon>
        <taxon>Filifactoraceae</taxon>
        <taxon>Peptoanaerobacter</taxon>
    </lineage>
</organism>
<dbReference type="PATRIC" id="fig|796937.3.peg.14"/>
<dbReference type="Gene3D" id="3.30.565.10">
    <property type="entry name" value="Histidine kinase-like ATPase, C-terminal domain"/>
    <property type="match status" value="1"/>
</dbReference>
<dbReference type="PANTHER" id="PTHR45453:SF1">
    <property type="entry name" value="PHOSPHATE REGULON SENSOR PROTEIN PHOR"/>
    <property type="match status" value="1"/>
</dbReference>
<dbReference type="FunFam" id="3.30.565.10:FF:000006">
    <property type="entry name" value="Sensor histidine kinase WalK"/>
    <property type="match status" value="1"/>
</dbReference>
<evidence type="ECO:0000313" key="10">
    <source>
        <dbReference type="EMBL" id="EHL16771.1"/>
    </source>
</evidence>
<dbReference type="Proteomes" id="UP000006437">
    <property type="component" value="Unassembled WGS sequence"/>
</dbReference>
<dbReference type="CDD" id="cd00075">
    <property type="entry name" value="HATPase"/>
    <property type="match status" value="1"/>
</dbReference>
<proteinExistence type="predicted"/>
<keyword evidence="5" id="KW-0808">Transferase</keyword>
<dbReference type="RefSeq" id="WP_009524250.1">
    <property type="nucleotide sequence ID" value="NZ_JH414546.1"/>
</dbReference>
<keyword evidence="6" id="KW-0418">Kinase</keyword>
<comment type="caution">
    <text evidence="11">The sequence shown here is derived from an EMBL/GenBank/DDBJ whole genome shotgun (WGS) entry which is preliminary data.</text>
</comment>
<dbReference type="EMBL" id="AFZG01000016">
    <property type="protein sequence ID" value="EHL19641.1"/>
    <property type="molecule type" value="Genomic_DNA"/>
</dbReference>
<keyword evidence="8" id="KW-0472">Membrane</keyword>
<evidence type="ECO:0000313" key="13">
    <source>
        <dbReference type="Proteomes" id="UP000006437"/>
    </source>
</evidence>
<dbReference type="InterPro" id="IPR036097">
    <property type="entry name" value="HisK_dim/P_sf"/>
</dbReference>
<dbReference type="InterPro" id="IPR036890">
    <property type="entry name" value="HATPase_C_sf"/>
</dbReference>
<dbReference type="SUPFAM" id="SSF47384">
    <property type="entry name" value="Homodimeric domain of signal transducing histidine kinase"/>
    <property type="match status" value="1"/>
</dbReference>
<accession>G9WXC4</accession>
<dbReference type="GO" id="GO:0016036">
    <property type="term" value="P:cellular response to phosphate starvation"/>
    <property type="evidence" value="ECO:0007669"/>
    <property type="project" value="TreeGrafter"/>
</dbReference>
<dbReference type="Gene3D" id="1.10.287.130">
    <property type="match status" value="1"/>
</dbReference>
<keyword evidence="7" id="KW-0902">Two-component regulatory system</keyword>
<sequence length="414" mass="47266">MIRNLKIKFVAITMILVSIIIASVFSIILKTNSKAMESQSIDDLKEIISMSLIDLVKATAYTNGSDMKKLQYTSLFVVTLDKNGTILSQIQNNVSIDDESLQKAIKTAFTDKYNVGTIKQMKLRYLKQVTDSYQKIAFIDITREHETLESLLIILIVTGTTALLAFLIISIFLSSWALKPVEIAWLQQKQFIADASHELKTPLTVLLANMDILEENENDTIKNQIKWINSSKQEAMQMKTLLEEMLFLAKTDKSKREITFEKINVSDILISQILSLEVIAFEKNIDINYENVQEDLCINANEKQIQSLFSILLENACKYSNENTVINVSLKKEQEKIKFEINNFGPIIPKTELTHIFERFYRVEKSRNKEHGGYGLGLSIAKKITDNHNMKIWAESNEQKGTSFKIIMNGTNQN</sequence>
<dbReference type="EMBL" id="AFZE01000001">
    <property type="protein sequence ID" value="EHL16771.1"/>
    <property type="molecule type" value="Genomic_DNA"/>
</dbReference>
<evidence type="ECO:0000313" key="12">
    <source>
        <dbReference type="Proteomes" id="UP000003379"/>
    </source>
</evidence>
<reference evidence="11 12" key="2">
    <citation type="submission" date="2011-08" db="EMBL/GenBank/DDBJ databases">
        <title>The Genome Sequence of Eubacteriaceae bacterium CM5.</title>
        <authorList>
            <consortium name="The Broad Institute Genome Sequencing Platform"/>
            <person name="Earl A."/>
            <person name="Ward D."/>
            <person name="Feldgarden M."/>
            <person name="Gevers D."/>
            <person name="Sizova M."/>
            <person name="Hazen A."/>
            <person name="Epstein S."/>
            <person name="Young S.K."/>
            <person name="Zeng Q."/>
            <person name="Gargeya S."/>
            <person name="Fitzgerald M."/>
            <person name="Haas B."/>
            <person name="Abouelleil A."/>
            <person name="Alvarado L."/>
            <person name="Arachchi H.M."/>
            <person name="Berlin A."/>
            <person name="Brown A."/>
            <person name="Chapman S.B."/>
            <person name="Chen Z."/>
            <person name="Dunbar C."/>
            <person name="Freedman E."/>
            <person name="Gearin G."/>
            <person name="Gellesch M."/>
            <person name="Goldberg J."/>
            <person name="Griggs A."/>
            <person name="Gujja S."/>
            <person name="Heiman D."/>
            <person name="Howarth C."/>
            <person name="Larson L."/>
            <person name="Lui A."/>
            <person name="MacDonald P.J.P."/>
            <person name="Montmayeur A."/>
            <person name="Murphy C."/>
            <person name="Neiman D."/>
            <person name="Pearson M."/>
            <person name="Priest M."/>
            <person name="Roberts A."/>
            <person name="Saif S."/>
            <person name="Shea T."/>
            <person name="Shenoy N."/>
            <person name="Sisk P."/>
            <person name="Stolte C."/>
            <person name="Sykes S."/>
            <person name="Wortman J."/>
            <person name="Nusbaum C."/>
            <person name="Birren B."/>
        </authorList>
    </citation>
    <scope>NUCLEOTIDE SEQUENCE [LARGE SCALE GENOMIC DNA]</scope>
    <source>
        <strain evidence="11 12">CM5</strain>
    </source>
</reference>
<evidence type="ECO:0000256" key="1">
    <source>
        <dbReference type="ARBA" id="ARBA00000085"/>
    </source>
</evidence>
<name>G9XBG3_9FIRM</name>
<comment type="catalytic activity">
    <reaction evidence="1">
        <text>ATP + protein L-histidine = ADP + protein N-phospho-L-histidine.</text>
        <dbReference type="EC" id="2.7.13.3"/>
    </reaction>
</comment>
<evidence type="ECO:0000259" key="9">
    <source>
        <dbReference type="PROSITE" id="PS50109"/>
    </source>
</evidence>
<dbReference type="PROSITE" id="PS50109">
    <property type="entry name" value="HIS_KIN"/>
    <property type="match status" value="1"/>
</dbReference>
<keyword evidence="4" id="KW-0597">Phosphoprotein</keyword>
<dbReference type="InterPro" id="IPR003594">
    <property type="entry name" value="HATPase_dom"/>
</dbReference>
<feature type="transmembrane region" description="Helical" evidence="8">
    <location>
        <begin position="151"/>
        <end position="178"/>
    </location>
</feature>
<dbReference type="PANTHER" id="PTHR45453">
    <property type="entry name" value="PHOSPHATE REGULON SENSOR PROTEIN PHOR"/>
    <property type="match status" value="1"/>
</dbReference>
<protein>
    <recommendedName>
        <fullName evidence="3">histidine kinase</fullName>
        <ecNumber evidence="3">2.7.13.3</ecNumber>
    </recommendedName>
</protein>
<keyword evidence="8" id="KW-1133">Transmembrane helix</keyword>
<dbReference type="GO" id="GO:0004721">
    <property type="term" value="F:phosphoprotein phosphatase activity"/>
    <property type="evidence" value="ECO:0007669"/>
    <property type="project" value="TreeGrafter"/>
</dbReference>
<dbReference type="SUPFAM" id="SSF55874">
    <property type="entry name" value="ATPase domain of HSP90 chaperone/DNA topoisomerase II/histidine kinase"/>
    <property type="match status" value="1"/>
</dbReference>
<evidence type="ECO:0000256" key="6">
    <source>
        <dbReference type="ARBA" id="ARBA00022777"/>
    </source>
</evidence>
<reference evidence="10 13" key="1">
    <citation type="submission" date="2011-08" db="EMBL/GenBank/DDBJ databases">
        <title>The Genome Sequence of Eubacteriaceae bacterium ACC19a.</title>
        <authorList>
            <consortium name="The Broad Institute Genome Sequencing Platform"/>
            <person name="Earl A."/>
            <person name="Ward D."/>
            <person name="Feldgarden M."/>
            <person name="Gevers D."/>
            <person name="Sizova M."/>
            <person name="Hazen A."/>
            <person name="Epstein S."/>
            <person name="Young S.K."/>
            <person name="Zeng Q."/>
            <person name="Gargeya S."/>
            <person name="Fitzgerald M."/>
            <person name="Haas B."/>
            <person name="Abouelleil A."/>
            <person name="Alvarado L."/>
            <person name="Arachchi H.M."/>
            <person name="Berlin A."/>
            <person name="Brown A."/>
            <person name="Chapman S.B."/>
            <person name="Chen Z."/>
            <person name="Dunbar C."/>
            <person name="Freedman E."/>
            <person name="Gearin G."/>
            <person name="Gellesch M."/>
            <person name="Goldberg J."/>
            <person name="Griggs A."/>
            <person name="Gujja S."/>
            <person name="Heiman D."/>
            <person name="Howarth C."/>
            <person name="Larson L."/>
            <person name="Lui A."/>
            <person name="MacDonald P.J.P."/>
            <person name="Montmayeur A."/>
            <person name="Murphy C."/>
            <person name="Neiman D."/>
            <person name="Pearson M."/>
            <person name="Priest M."/>
            <person name="Roberts A."/>
            <person name="Saif S."/>
            <person name="Shea T."/>
            <person name="Shenoy N."/>
            <person name="Sisk P."/>
            <person name="Stolte C."/>
            <person name="Sykes S."/>
            <person name="Wortman J."/>
            <person name="Nusbaum C."/>
            <person name="Birren B."/>
        </authorList>
    </citation>
    <scope>NUCLEOTIDE SEQUENCE [LARGE SCALE GENOMIC DNA]</scope>
    <source>
        <strain evidence="10 13">ACC19a</strain>
    </source>
</reference>
<feature type="transmembrane region" description="Helical" evidence="8">
    <location>
        <begin position="6"/>
        <end position="29"/>
    </location>
</feature>
<dbReference type="Proteomes" id="UP000003379">
    <property type="component" value="Unassembled WGS sequence"/>
</dbReference>
<dbReference type="InterPro" id="IPR005467">
    <property type="entry name" value="His_kinase_dom"/>
</dbReference>
<evidence type="ECO:0000256" key="5">
    <source>
        <dbReference type="ARBA" id="ARBA00022679"/>
    </source>
</evidence>
<dbReference type="STRING" id="796937.HMPREF9630_02111"/>
<dbReference type="Pfam" id="PF00512">
    <property type="entry name" value="HisKA"/>
    <property type="match status" value="1"/>
</dbReference>
<dbReference type="CDD" id="cd00082">
    <property type="entry name" value="HisKA"/>
    <property type="match status" value="1"/>
</dbReference>
<dbReference type="Pfam" id="PF02518">
    <property type="entry name" value="HATPase_c"/>
    <property type="match status" value="1"/>
</dbReference>
<evidence type="ECO:0000256" key="8">
    <source>
        <dbReference type="SAM" id="Phobius"/>
    </source>
</evidence>
<dbReference type="SMART" id="SM00388">
    <property type="entry name" value="HisKA"/>
    <property type="match status" value="1"/>
</dbReference>
<accession>G9XBG3</accession>
<feature type="domain" description="Histidine kinase" evidence="9">
    <location>
        <begin position="194"/>
        <end position="412"/>
    </location>
</feature>
<dbReference type="GO" id="GO:0000155">
    <property type="term" value="F:phosphorelay sensor kinase activity"/>
    <property type="evidence" value="ECO:0007669"/>
    <property type="project" value="InterPro"/>
</dbReference>
<dbReference type="PRINTS" id="PR00344">
    <property type="entry name" value="BCTRLSENSOR"/>
</dbReference>
<dbReference type="SMART" id="SM00387">
    <property type="entry name" value="HATPase_c"/>
    <property type="match status" value="1"/>
</dbReference>
<dbReference type="InterPro" id="IPR050351">
    <property type="entry name" value="BphY/WalK/GraS-like"/>
</dbReference>
<dbReference type="EC" id="2.7.13.3" evidence="3"/>
<keyword evidence="8" id="KW-0812">Transmembrane</keyword>
<dbReference type="InterPro" id="IPR004358">
    <property type="entry name" value="Sig_transdc_His_kin-like_C"/>
</dbReference>
<dbReference type="AlphaFoldDB" id="G9XBG3"/>
<dbReference type="GO" id="GO:0005886">
    <property type="term" value="C:plasma membrane"/>
    <property type="evidence" value="ECO:0007669"/>
    <property type="project" value="TreeGrafter"/>
</dbReference>